<keyword evidence="3" id="KW-1185">Reference proteome</keyword>
<dbReference type="InterPro" id="IPR012334">
    <property type="entry name" value="Pectin_lyas_fold"/>
</dbReference>
<accession>A0A3G9JCJ6</accession>
<evidence type="ECO:0000313" key="2">
    <source>
        <dbReference type="EMBL" id="BBH23671.1"/>
    </source>
</evidence>
<dbReference type="RefSeq" id="WP_125663359.1">
    <property type="nucleotide sequence ID" value="NZ_AP019308.1"/>
</dbReference>
<organism evidence="2 3">
    <name type="scientific">Paenibacillus baekrokdamisoli</name>
    <dbReference type="NCBI Taxonomy" id="1712516"/>
    <lineage>
        <taxon>Bacteria</taxon>
        <taxon>Bacillati</taxon>
        <taxon>Bacillota</taxon>
        <taxon>Bacilli</taxon>
        <taxon>Bacillales</taxon>
        <taxon>Paenibacillaceae</taxon>
        <taxon>Paenibacillus</taxon>
    </lineage>
</organism>
<protein>
    <recommendedName>
        <fullName evidence="1">Rhamnogalacturonase A/B/Epimerase-like pectate lyase domain-containing protein</fullName>
    </recommendedName>
</protein>
<dbReference type="OrthoDB" id="9795222at2"/>
<evidence type="ECO:0000259" key="1">
    <source>
        <dbReference type="Pfam" id="PF12708"/>
    </source>
</evidence>
<evidence type="ECO:0000313" key="3">
    <source>
        <dbReference type="Proteomes" id="UP000275368"/>
    </source>
</evidence>
<dbReference type="SMART" id="SM00710">
    <property type="entry name" value="PbH1"/>
    <property type="match status" value="5"/>
</dbReference>
<dbReference type="InterPro" id="IPR006626">
    <property type="entry name" value="PbH1"/>
</dbReference>
<dbReference type="InterPro" id="IPR051801">
    <property type="entry name" value="GH28_Enzymes"/>
</dbReference>
<feature type="domain" description="Rhamnogalacturonase A/B/Epimerase-like pectate lyase" evidence="1">
    <location>
        <begin position="69"/>
        <end position="131"/>
    </location>
</feature>
<dbReference type="Pfam" id="PF12708">
    <property type="entry name" value="Pect-lyase_RHGA_epim"/>
    <property type="match status" value="2"/>
</dbReference>
<dbReference type="KEGG" id="pbk:Back11_50160"/>
<dbReference type="AlphaFoldDB" id="A0A3G9JCJ6"/>
<dbReference type="EMBL" id="AP019308">
    <property type="protein sequence ID" value="BBH23671.1"/>
    <property type="molecule type" value="Genomic_DNA"/>
</dbReference>
<reference evidence="2 3" key="1">
    <citation type="submission" date="2018-11" db="EMBL/GenBank/DDBJ databases">
        <title>Complete genome sequence of Paenibacillus baekrokdamisoli strain KCTC 33723.</title>
        <authorList>
            <person name="Kang S.W."/>
            <person name="Lee K.C."/>
            <person name="Kim K.K."/>
            <person name="Kim J.S."/>
            <person name="Kim D.S."/>
            <person name="Ko S.H."/>
            <person name="Yang S.H."/>
            <person name="Lee J.S."/>
        </authorList>
    </citation>
    <scope>NUCLEOTIDE SEQUENCE [LARGE SCALE GENOMIC DNA]</scope>
    <source>
        <strain evidence="2 3">KCTC 33723</strain>
    </source>
</reference>
<gene>
    <name evidence="2" type="ORF">Back11_50160</name>
</gene>
<dbReference type="InterPro" id="IPR011050">
    <property type="entry name" value="Pectin_lyase_fold/virulence"/>
</dbReference>
<dbReference type="SUPFAM" id="SSF51126">
    <property type="entry name" value="Pectin lyase-like"/>
    <property type="match status" value="2"/>
</dbReference>
<proteinExistence type="predicted"/>
<dbReference type="Gene3D" id="2.160.20.10">
    <property type="entry name" value="Single-stranded right-handed beta-helix, Pectin lyase-like"/>
    <property type="match status" value="2"/>
</dbReference>
<dbReference type="InterPro" id="IPR024535">
    <property type="entry name" value="RHGA/B-epi-like_pectate_lyase"/>
</dbReference>
<sequence length="890" mass="96967">MRRWYILMIVIAFAAVLSIVLLWTIHDRKPLPVEVLDWEELSKPQYIGKPVVVPARYDTTDIPIASYVVSQFGSKGDGRTDDTAAFQAAMDKASSDGGGVVYVPSGVYAFHGTLNIPTGVTLRGEWNNPEDSDQDEDGTLFLAYSGRGDEEGIPFITMQPSSGLRGAKIWYPEQTGNTFVPYPWTIKQASGMHITVQNVTLVNPYLGIRIGPEWNELHYINQVYGTPLKQGIAIDFTTDIGRLEDIHFSPRYWLNSGLEGTPDKQKLDQWLWDHAEAIVMGRTDWQYSYNISIENYGIGLKVNSTLSGKPNAQFSGLNIRNAREGIQLSNANEHGVLFSNSTIHSDGGKDTVGINIESSFNTVAQFNQITINGTPDVAVKMSGTGVATFSGGRFEGWSNKAIEQANGTLTVENSAFVGKGTHALIQPSIQSSAFLGNTYEGRPVISSLGVEASKLLINEERRDLTPNKPMEHKYIGEIPKPQSNALFNVKDYGAAGDGLQDDTEAINTALHAAGQDKGTVYLPAGTYKVLGELTVPSGVELRGTFDVPHHSQGNGSILLAYSGKGNESSKPFISLKSHSGVRGVTIFYPEQRWKEDPFAYPWTIQGLGEGVWAKDVVLTNSYQGIDFGTHPSKNHYISYVSGAPLRKGIFVGNNSGEGWIENVQFNPHYFFRSGFAGAPTEEDWTPLWEYQIQHLDAITFGNNQQEHVLGTFVFGSNKGLYFVSQNRKGTNAVIIGHGTDGSNKGIVVEGGGKLDFMNTQLVVMGKGGDKEHIVVAKDVGSDADITFHNSSVWGYADRSIQLSGGKVTLRQTNFYSQGDAAIYADGGELLVTNSYFQQNSTQVKLESGILSAKVFGNVGKGSVWAKAEIPLNVENHAGDKAEIGDNIGIE</sequence>
<dbReference type="PANTHER" id="PTHR31339:SF9">
    <property type="entry name" value="PLASMIN AND FIBRONECTIN-BINDING PROTEIN A"/>
    <property type="match status" value="1"/>
</dbReference>
<dbReference type="PANTHER" id="PTHR31339">
    <property type="entry name" value="PECTIN LYASE-RELATED"/>
    <property type="match status" value="1"/>
</dbReference>
<feature type="domain" description="Rhamnogalacturonase A/B/Epimerase-like pectate lyase" evidence="1">
    <location>
        <begin position="487"/>
        <end position="548"/>
    </location>
</feature>
<dbReference type="Proteomes" id="UP000275368">
    <property type="component" value="Chromosome"/>
</dbReference>
<name>A0A3G9JCJ6_9BACL</name>